<dbReference type="OrthoDB" id="9950633at2759"/>
<feature type="non-terminal residue" evidence="3">
    <location>
        <position position="195"/>
    </location>
</feature>
<gene>
    <name evidence="3" type="primary">LOC113215401</name>
</gene>
<feature type="compositionally biased region" description="Acidic residues" evidence="1">
    <location>
        <begin position="67"/>
        <end position="86"/>
    </location>
</feature>
<dbReference type="RefSeq" id="XP_052132728.1">
    <property type="nucleotide sequence ID" value="XM_052276768.1"/>
</dbReference>
<name>A0A9C6XCR3_FRAOC</name>
<feature type="region of interest" description="Disordered" evidence="1">
    <location>
        <begin position="42"/>
        <end position="161"/>
    </location>
</feature>
<dbReference type="PANTHER" id="PTHR21520:SF2">
    <property type="entry name" value="GLUTAMATE-RICH PROTEIN 2"/>
    <property type="match status" value="1"/>
</dbReference>
<dbReference type="GeneID" id="113215401"/>
<dbReference type="SUPFAM" id="SSF48452">
    <property type="entry name" value="TPR-like"/>
    <property type="match status" value="1"/>
</dbReference>
<evidence type="ECO:0000313" key="2">
    <source>
        <dbReference type="Proteomes" id="UP000504606"/>
    </source>
</evidence>
<sequence>MGKDYPTALKYCKLILQYEPNNRTARDFYPLIVEKLVQSTIDEARTDSEDDSSSSGGSGSLSGSDDTSSDLSEEDDDDDEEDEDGDDKQVKHNDNSSVEYGDTDGTTASYSSLEDEEAEPETGTGLGLGLGLELHLANDNEDAGNGNEVPVEANTTDKLLNRDETGLARFSDSESPTEPVSQRLITELRGRVVVA</sequence>
<proteinExistence type="predicted"/>
<reference evidence="3" key="2">
    <citation type="submission" date="2025-08" db="UniProtKB">
        <authorList>
            <consortium name="RefSeq"/>
        </authorList>
    </citation>
    <scope>IDENTIFICATION</scope>
    <source>
        <tissue evidence="3">Whole organism</tissue>
    </source>
</reference>
<dbReference type="PANTHER" id="PTHR21520">
    <property type="entry name" value="GLUTAMATE-RICH PROTEIN 2"/>
    <property type="match status" value="1"/>
</dbReference>
<dbReference type="InterPro" id="IPR026703">
    <property type="entry name" value="ERICH2"/>
</dbReference>
<dbReference type="AlphaFoldDB" id="A0A9C6XCR3"/>
<keyword evidence="2" id="KW-1185">Reference proteome</keyword>
<dbReference type="Proteomes" id="UP000504606">
    <property type="component" value="Unplaced"/>
</dbReference>
<evidence type="ECO:0000313" key="3">
    <source>
        <dbReference type="RefSeq" id="XP_052132728.1"/>
    </source>
</evidence>
<reference evidence="3" key="1">
    <citation type="journal article" date="2018" name="Proc. Natl. Acad. Sci. U.S.A.">
        <title>Phylogenomics and the evolution of hemipteroid insects.</title>
        <authorList>
            <person name="Johnson K.P."/>
            <person name="Dietrich C.H."/>
            <person name="Friedrich F."/>
            <person name="Beutel R.G."/>
            <person name="Wipfler B."/>
            <person name="Peters R.S."/>
            <person name="Allen J.M."/>
            <person name="Petersen M."/>
            <person name="Donath A."/>
            <person name="Walden K.K."/>
            <person name="Kozlov A.M."/>
            <person name="Podsiadlowski L."/>
            <person name="Mayer C."/>
            <person name="Meusemann K."/>
            <person name="Vasilikopoulos A."/>
            <person name="Waterhouse R.M."/>
            <person name="Cameron S.L."/>
            <person name="Weirauch C."/>
            <person name="Swanson D.R."/>
            <person name="Percy D.M."/>
            <person name="Hardy N.B."/>
            <person name="Terry I."/>
            <person name="Liu S."/>
            <person name="Zhou X."/>
            <person name="Misof B."/>
            <person name="Robertson H.M."/>
            <person name="Yoshizawa K."/>
        </authorList>
    </citation>
    <scope>NUCLEOTIDE SEQUENCE</scope>
    <source>
        <tissue evidence="3">Whole organism</tissue>
    </source>
</reference>
<evidence type="ECO:0000256" key="1">
    <source>
        <dbReference type="SAM" id="MobiDB-lite"/>
    </source>
</evidence>
<dbReference type="KEGG" id="foc:113215401"/>
<dbReference type="InterPro" id="IPR011990">
    <property type="entry name" value="TPR-like_helical_dom_sf"/>
</dbReference>
<protein>
    <submittedName>
        <fullName evidence="3">Trigger factor</fullName>
    </submittedName>
</protein>
<accession>A0A9C6XCR3</accession>
<organism evidence="2 3">
    <name type="scientific">Frankliniella occidentalis</name>
    <name type="common">Western flower thrips</name>
    <name type="synonym">Euthrips occidentalis</name>
    <dbReference type="NCBI Taxonomy" id="133901"/>
    <lineage>
        <taxon>Eukaryota</taxon>
        <taxon>Metazoa</taxon>
        <taxon>Ecdysozoa</taxon>
        <taxon>Arthropoda</taxon>
        <taxon>Hexapoda</taxon>
        <taxon>Insecta</taxon>
        <taxon>Pterygota</taxon>
        <taxon>Neoptera</taxon>
        <taxon>Paraneoptera</taxon>
        <taxon>Thysanoptera</taxon>
        <taxon>Terebrantia</taxon>
        <taxon>Thripoidea</taxon>
        <taxon>Thripidae</taxon>
        <taxon>Frankliniella</taxon>
    </lineage>
</organism>